<comment type="subcellular location">
    <subcellularLocation>
        <location evidence="1">Cytoplasm</location>
        <location evidence="1">Cytoskeleton</location>
    </subcellularLocation>
</comment>
<keyword evidence="1" id="KW-0493">Microtubule</keyword>
<accession>A0A0R3UPP5</accession>
<dbReference type="Gene3D" id="3.30.740.10">
    <property type="entry name" value="Protein Inhibitor Of Neuronal Nitric Oxide Synthase"/>
    <property type="match status" value="1"/>
</dbReference>
<sequence>MADSQVTFEVRKTDMPDEMQQEAVDGAKHAFEVSKDVASVAKFIKNRFDKRFSATWHCIVGQNFAR</sequence>
<comment type="similarity">
    <text evidence="1">Belongs to the dynein light chain family.</text>
</comment>
<organism evidence="2 3">
    <name type="scientific">Mesocestoides corti</name>
    <name type="common">Flatworm</name>
    <dbReference type="NCBI Taxonomy" id="53468"/>
    <lineage>
        <taxon>Eukaryota</taxon>
        <taxon>Metazoa</taxon>
        <taxon>Spiralia</taxon>
        <taxon>Lophotrochozoa</taxon>
        <taxon>Platyhelminthes</taxon>
        <taxon>Cestoda</taxon>
        <taxon>Eucestoda</taxon>
        <taxon>Cyclophyllidea</taxon>
        <taxon>Mesocestoididae</taxon>
        <taxon>Mesocestoides</taxon>
    </lineage>
</organism>
<evidence type="ECO:0000313" key="2">
    <source>
        <dbReference type="EMBL" id="VDD83822.1"/>
    </source>
</evidence>
<keyword evidence="1" id="KW-0505">Motor protein</keyword>
<dbReference type="GO" id="GO:0045505">
    <property type="term" value="F:dynein intermediate chain binding"/>
    <property type="evidence" value="ECO:0007669"/>
    <property type="project" value="TreeGrafter"/>
</dbReference>
<protein>
    <recommendedName>
        <fullName evidence="1">Dynein light chain</fullName>
    </recommendedName>
</protein>
<dbReference type="Proteomes" id="UP000267029">
    <property type="component" value="Unassembled WGS sequence"/>
</dbReference>
<dbReference type="AlphaFoldDB" id="A0A0R3UPP5"/>
<dbReference type="SMART" id="SM01375">
    <property type="entry name" value="Dynein_light"/>
    <property type="match status" value="1"/>
</dbReference>
<dbReference type="OrthoDB" id="10033309at2759"/>
<dbReference type="InterPro" id="IPR001372">
    <property type="entry name" value="Dynein_light_chain_typ-1/2"/>
</dbReference>
<keyword evidence="3" id="KW-1185">Reference proteome</keyword>
<reference evidence="2 3" key="1">
    <citation type="submission" date="2018-10" db="EMBL/GenBank/DDBJ databases">
        <authorList>
            <consortium name="Pathogen Informatics"/>
        </authorList>
    </citation>
    <scope>NUCLEOTIDE SEQUENCE [LARGE SCALE GENOMIC DNA]</scope>
</reference>
<dbReference type="PANTHER" id="PTHR11886:SF35">
    <property type="entry name" value="DYNEIN LIGHT CHAIN"/>
    <property type="match status" value="1"/>
</dbReference>
<dbReference type="SUPFAM" id="SSF54648">
    <property type="entry name" value="DLC"/>
    <property type="match status" value="1"/>
</dbReference>
<keyword evidence="1" id="KW-0963">Cytoplasm</keyword>
<dbReference type="InterPro" id="IPR037177">
    <property type="entry name" value="DLC_sf"/>
</dbReference>
<gene>
    <name evidence="2" type="ORF">MCOS_LOCUS9825</name>
</gene>
<dbReference type="GO" id="GO:0007017">
    <property type="term" value="P:microtubule-based process"/>
    <property type="evidence" value="ECO:0007669"/>
    <property type="project" value="InterPro"/>
</dbReference>
<name>A0A0R3UPP5_MESCO</name>
<dbReference type="STRING" id="53468.A0A0R3UPP5"/>
<evidence type="ECO:0000313" key="3">
    <source>
        <dbReference type="Proteomes" id="UP000267029"/>
    </source>
</evidence>
<dbReference type="GO" id="GO:0005868">
    <property type="term" value="C:cytoplasmic dynein complex"/>
    <property type="evidence" value="ECO:0007669"/>
    <property type="project" value="TreeGrafter"/>
</dbReference>
<dbReference type="GO" id="GO:0005874">
    <property type="term" value="C:microtubule"/>
    <property type="evidence" value="ECO:0007669"/>
    <property type="project" value="UniProtKB-KW"/>
</dbReference>
<dbReference type="PANTHER" id="PTHR11886">
    <property type="entry name" value="DYNEIN LIGHT CHAIN"/>
    <property type="match status" value="1"/>
</dbReference>
<dbReference type="Pfam" id="PF01221">
    <property type="entry name" value="Dynein_light"/>
    <property type="match status" value="1"/>
</dbReference>
<keyword evidence="1" id="KW-0243">Dynein</keyword>
<proteinExistence type="inferred from homology"/>
<keyword evidence="1" id="KW-0206">Cytoskeleton</keyword>
<evidence type="ECO:0000256" key="1">
    <source>
        <dbReference type="RuleBase" id="RU365010"/>
    </source>
</evidence>
<dbReference type="EMBL" id="UXSR01005854">
    <property type="protein sequence ID" value="VDD83822.1"/>
    <property type="molecule type" value="Genomic_DNA"/>
</dbReference>